<sequence>MAKKYFLIKRKVGSSNNDPKKYTKLKKLVQGKHLYLSKTLSPISVTIRWQI</sequence>
<dbReference type="Proteomes" id="UP000615755">
    <property type="component" value="Unassembled WGS sequence"/>
</dbReference>
<name>A0ABR9EHT9_9GAMM</name>
<evidence type="ECO:0000313" key="2">
    <source>
        <dbReference type="Proteomes" id="UP000615755"/>
    </source>
</evidence>
<accession>A0ABR9EHT9</accession>
<organism evidence="1 2">
    <name type="scientific">Pseudoalteromonas aurantia 208</name>
    <dbReference type="NCBI Taxonomy" id="1314867"/>
    <lineage>
        <taxon>Bacteria</taxon>
        <taxon>Pseudomonadati</taxon>
        <taxon>Pseudomonadota</taxon>
        <taxon>Gammaproteobacteria</taxon>
        <taxon>Alteromonadales</taxon>
        <taxon>Pseudoalteromonadaceae</taxon>
        <taxon>Pseudoalteromonas</taxon>
    </lineage>
</organism>
<keyword evidence="2" id="KW-1185">Reference proteome</keyword>
<comment type="caution">
    <text evidence="1">The sequence shown here is derived from an EMBL/GenBank/DDBJ whole genome shotgun (WGS) entry which is preliminary data.</text>
</comment>
<evidence type="ECO:0000313" key="1">
    <source>
        <dbReference type="EMBL" id="MBE0370559.1"/>
    </source>
</evidence>
<protein>
    <submittedName>
        <fullName evidence="1">Uncharacterized protein</fullName>
    </submittedName>
</protein>
<dbReference type="EMBL" id="AQGV01000015">
    <property type="protein sequence ID" value="MBE0370559.1"/>
    <property type="molecule type" value="Genomic_DNA"/>
</dbReference>
<gene>
    <name evidence="1" type="ORF">PAUR_b0622</name>
</gene>
<reference evidence="1 2" key="1">
    <citation type="submission" date="2015-03" db="EMBL/GenBank/DDBJ databases">
        <title>Genome sequence of Pseudoalteromonas aurantia.</title>
        <authorList>
            <person name="Xie B.-B."/>
            <person name="Rong J.-C."/>
            <person name="Qin Q.-L."/>
            <person name="Zhang Y.-Z."/>
        </authorList>
    </citation>
    <scope>NUCLEOTIDE SEQUENCE [LARGE SCALE GENOMIC DNA]</scope>
    <source>
        <strain evidence="1 2">208</strain>
    </source>
</reference>
<proteinExistence type="predicted"/>